<sequence>MGFMFVKWAGILPGKTISSSTKAIGSKVRPAIRHMCSNPKPAEPGHFPVQLIESQNHTDRYNMVGHLTKCHFSMPSVDIYNLGEKPVKSPVSVNDSEAYGSYIQGETTVRSGSETHRLEPSLKSSTDQFEIGCLGSKSPRSLERWNNEVNEFQRAKRESLRNASGSFTHRMNLFFRRATHGCQNDWVLPKMQTYQVPDYHQWKQRLRLDLEAELSRRTQEAVQTPPRERLRQMRMDYEARESQRALVGQLHREEMILMQNKFPHDSNVSKQKDLVVKKPNILDPKLHPVARKQQKRRQWELKAHHARELVTVIKPISKEMGEAISNEIFQLEPKDRELIDSTESESDTLRSDESRAINPEKLSQTSIQVDRLSCAPSNSSISEITKRTKAVLQRRRFSIGTCSHWLTGEPPETNRESSGYPRSVGSILSCLCDTEYDGLSWHISSNRQVTGDPFCFEWDASAVPEVYRLSKDFGSLFTDTDKEVMTEIERFAATKRTSFNWTTRQALLQRLQQLTREEKQVSLWHFLINNSVSKAFFPSRLDRCFYFQLFYFSATRAAYLVATTNSHTTLPDGTQMKLGGFDQHWVNNQGRQNQLLSTDSGTKFYSSDGSPTIEDESNHLEADDWQSKEARQVPVLSDWTGVTRDIHGPFWPNGLGPLYPAPIHLRPNSEKKDETENVSANYSLLRISQATAKLQVTGDPEECLISSWFVPQVVYDRETSARWTSAMLEAMGMSSQLGNPRQFISWIPPSLVFESRFECGNLRQARRIGMFEYELLLSPDLNTNRHVQWFYFAIRNAIPGFQYRFVIVNFSKKESLYKKGRLNKLRSTCSPLNPYPKSVTYFSGMQVLFYSEKQAERNGRGWHRTGQNIKYTENTENRSNPLIQSNSRIYQLQWDQTFPHADDLCYMAYCYPYSFTDLKSDLKELVRQAKTNALPEGTVCCEIMCQTRVGNSCFLVTITDPGVPDWEKIAVILTARVHPGETNSSWVILGLMRSLISNNSEAEFLRRSYVFRIVPMLNPDGVILGNYRCSVTGHDLNRNYRKPQKDVFPTVWHTRELLRQCKLKNMDVIYYDLHGHSRRNNVFTYGCDQSLRKAPNNTDVVNPITLLQDRVLPFLLSKLLPDKFSLTACRFNIQRQKESTSRVVFWREFELTHSFTLETTFNGSNLMGFVIDDLVSILQYIPPNSLNITHFHQAGTEAVRYHGFYGSWTKYRTLPARVSPTLYKTLIANSEPRGSGMGGSTSRLHLSVQTLMRSGSGSIYSIPIREDKTSVSTIKLMRPMIARIARTFLVHLLKEARSCDAQSGDLETSNQSEENANLTHTQRSPLEQAPTSPDESRTSGTIGMKIQSGPHLPTKMTLEDMVDSIRRLEAGRELNTLSAAHEPDESSSSDSNSDSEPELEVGAQNELLFNVDDTKGFEILKTQCKLTAEPVSKRANGGKKIKGKVGRSGRSHGTGLGKRSFTLPCLRSGRRCNTESSGEISDLSRENSGAESARKNVLTQKRKNELKKLEAGSNFVGKYDGKTNNGIPCFVEKRLLERACQKLYHVWQKTDFTNYEDVRLYWRCIDYVESTFSFLNFQLKMALLFETTEKDEEDYRQFLERLSLIKTKTQERLEALSVDTRAFSQTFLSPMPVWQNSVANNFESDRIRLICSGYSNLSSNTSYNPWADAESMH</sequence>
<evidence type="ECO:0000256" key="1">
    <source>
        <dbReference type="ARBA" id="ARBA00001947"/>
    </source>
</evidence>
<dbReference type="Pfam" id="PF00246">
    <property type="entry name" value="Peptidase_M14"/>
    <property type="match status" value="1"/>
</dbReference>
<dbReference type="Gene3D" id="3.40.630.10">
    <property type="entry name" value="Zn peptidases"/>
    <property type="match status" value="1"/>
</dbReference>
<dbReference type="GO" id="GO:0004181">
    <property type="term" value="F:metallocarboxypeptidase activity"/>
    <property type="evidence" value="ECO:0007669"/>
    <property type="project" value="InterPro"/>
</dbReference>
<organism evidence="6 7">
    <name type="scientific">Opisthorchis viverrini</name>
    <name type="common">Southeast Asian liver fluke</name>
    <dbReference type="NCBI Taxonomy" id="6198"/>
    <lineage>
        <taxon>Eukaryota</taxon>
        <taxon>Metazoa</taxon>
        <taxon>Spiralia</taxon>
        <taxon>Lophotrochozoa</taxon>
        <taxon>Platyhelminthes</taxon>
        <taxon>Trematoda</taxon>
        <taxon>Digenea</taxon>
        <taxon>Opisthorchiida</taxon>
        <taxon>Opisthorchiata</taxon>
        <taxon>Opisthorchiidae</taxon>
        <taxon>Opisthorchis</taxon>
    </lineage>
</organism>
<dbReference type="Pfam" id="PF18027">
    <property type="entry name" value="Pepdidase_M14_N"/>
    <property type="match status" value="1"/>
</dbReference>
<dbReference type="GO" id="GO:0008270">
    <property type="term" value="F:zinc ion binding"/>
    <property type="evidence" value="ECO:0007669"/>
    <property type="project" value="InterPro"/>
</dbReference>
<dbReference type="InterPro" id="IPR040626">
    <property type="entry name" value="Pepdidase_M14_N"/>
</dbReference>
<feature type="region of interest" description="Disordered" evidence="4">
    <location>
        <begin position="1435"/>
        <end position="1457"/>
    </location>
</feature>
<comment type="similarity">
    <text evidence="2 3">Belongs to the peptidase M14 family.</text>
</comment>
<dbReference type="GeneID" id="20324362"/>
<evidence type="ECO:0000256" key="4">
    <source>
        <dbReference type="SAM" id="MobiDB-lite"/>
    </source>
</evidence>
<gene>
    <name evidence="6" type="ORF">T265_10194</name>
</gene>
<feature type="region of interest" description="Disordered" evidence="4">
    <location>
        <begin position="1377"/>
        <end position="1400"/>
    </location>
</feature>
<feature type="compositionally biased region" description="Polar residues" evidence="4">
    <location>
        <begin position="1305"/>
        <end position="1341"/>
    </location>
</feature>
<dbReference type="RefSeq" id="XP_009174754.1">
    <property type="nucleotide sequence ID" value="XM_009176490.1"/>
</dbReference>
<dbReference type="InterPro" id="IPR000834">
    <property type="entry name" value="Peptidase_M14"/>
</dbReference>
<dbReference type="InterPro" id="IPR050821">
    <property type="entry name" value="Cytosolic_carboxypeptidase"/>
</dbReference>
<evidence type="ECO:0000259" key="5">
    <source>
        <dbReference type="PROSITE" id="PS52035"/>
    </source>
</evidence>
<dbReference type="Gene3D" id="2.60.40.3120">
    <property type="match status" value="1"/>
</dbReference>
<feature type="region of interest" description="Disordered" evidence="4">
    <location>
        <begin position="1470"/>
        <end position="1494"/>
    </location>
</feature>
<comment type="cofactor">
    <cofactor evidence="1">
        <name>Zn(2+)</name>
        <dbReference type="ChEBI" id="CHEBI:29105"/>
    </cofactor>
</comment>
<accession>A0A074Z3B3</accession>
<feature type="compositionally biased region" description="Basic residues" evidence="4">
    <location>
        <begin position="1436"/>
        <end position="1450"/>
    </location>
</feature>
<feature type="region of interest" description="Disordered" evidence="4">
    <location>
        <begin position="1300"/>
        <end position="1356"/>
    </location>
</feature>
<dbReference type="EMBL" id="KL596962">
    <property type="protein sequence ID" value="KER21503.1"/>
    <property type="molecule type" value="Genomic_DNA"/>
</dbReference>
<protein>
    <recommendedName>
        <fullName evidence="5">Peptidase M14 domain-containing protein</fullName>
    </recommendedName>
</protein>
<dbReference type="OrthoDB" id="6243578at2759"/>
<feature type="active site" description="Proton donor/acceptor" evidence="3">
    <location>
        <position position="1158"/>
    </location>
</feature>
<feature type="region of interest" description="Disordered" evidence="4">
    <location>
        <begin position="335"/>
        <end position="362"/>
    </location>
</feature>
<dbReference type="Proteomes" id="UP000054324">
    <property type="component" value="Unassembled WGS sequence"/>
</dbReference>
<name>A0A074Z3B3_OPIVI</name>
<feature type="domain" description="Peptidase M14" evidence="5">
    <location>
        <begin position="911"/>
        <end position="1184"/>
    </location>
</feature>
<keyword evidence="7" id="KW-1185">Reference proteome</keyword>
<dbReference type="PANTHER" id="PTHR12756">
    <property type="entry name" value="CYTOSOLIC CARBOXYPEPTIDASE"/>
    <property type="match status" value="1"/>
</dbReference>
<evidence type="ECO:0000313" key="6">
    <source>
        <dbReference type="EMBL" id="KER21503.1"/>
    </source>
</evidence>
<dbReference type="GO" id="GO:0006508">
    <property type="term" value="P:proteolysis"/>
    <property type="evidence" value="ECO:0007669"/>
    <property type="project" value="InterPro"/>
</dbReference>
<dbReference type="SUPFAM" id="SSF53187">
    <property type="entry name" value="Zn-dependent exopeptidases"/>
    <property type="match status" value="1"/>
</dbReference>
<dbReference type="KEGG" id="ovi:T265_10194"/>
<evidence type="ECO:0000256" key="2">
    <source>
        <dbReference type="ARBA" id="ARBA00005988"/>
    </source>
</evidence>
<evidence type="ECO:0000256" key="3">
    <source>
        <dbReference type="PROSITE-ProRule" id="PRU01379"/>
    </source>
</evidence>
<dbReference type="PANTHER" id="PTHR12756:SF4">
    <property type="entry name" value="PEPTIDASE M14 CARBOXYPEPTIDASE A DOMAIN-CONTAINING PROTEIN"/>
    <property type="match status" value="1"/>
</dbReference>
<reference evidence="6 7" key="1">
    <citation type="submission" date="2013-11" db="EMBL/GenBank/DDBJ databases">
        <title>Opisthorchis viverrini - life in the bile duct.</title>
        <authorList>
            <person name="Young N.D."/>
            <person name="Nagarajan N."/>
            <person name="Lin S.J."/>
            <person name="Korhonen P.K."/>
            <person name="Jex A.R."/>
            <person name="Hall R.S."/>
            <person name="Safavi-Hemami H."/>
            <person name="Kaewkong W."/>
            <person name="Bertrand D."/>
            <person name="Gao S."/>
            <person name="Seet Q."/>
            <person name="Wongkham S."/>
            <person name="Teh B.T."/>
            <person name="Wongkham C."/>
            <person name="Intapan P.M."/>
            <person name="Maleewong W."/>
            <person name="Yang X."/>
            <person name="Hu M."/>
            <person name="Wang Z."/>
            <person name="Hofmann A."/>
            <person name="Sternberg P.W."/>
            <person name="Tan P."/>
            <person name="Wang J."/>
            <person name="Gasser R.B."/>
        </authorList>
    </citation>
    <scope>NUCLEOTIDE SEQUENCE [LARGE SCALE GENOMIC DNA]</scope>
</reference>
<proteinExistence type="inferred from homology"/>
<dbReference type="PROSITE" id="PS52035">
    <property type="entry name" value="PEPTIDASE_M14"/>
    <property type="match status" value="1"/>
</dbReference>
<evidence type="ECO:0000313" key="7">
    <source>
        <dbReference type="Proteomes" id="UP000054324"/>
    </source>
</evidence>
<dbReference type="CTD" id="20324362"/>